<evidence type="ECO:0000256" key="1">
    <source>
        <dbReference type="ARBA" id="ARBA00006484"/>
    </source>
</evidence>
<protein>
    <recommendedName>
        <fullName evidence="6">Short-chain dehydrogenase</fullName>
    </recommendedName>
</protein>
<organism evidence="4 5">
    <name type="scientific">Sulfobacillus thermotolerans</name>
    <dbReference type="NCBI Taxonomy" id="338644"/>
    <lineage>
        <taxon>Bacteria</taxon>
        <taxon>Bacillati</taxon>
        <taxon>Bacillota</taxon>
        <taxon>Clostridia</taxon>
        <taxon>Eubacteriales</taxon>
        <taxon>Clostridiales Family XVII. Incertae Sedis</taxon>
        <taxon>Sulfobacillus</taxon>
    </lineage>
</organism>
<comment type="similarity">
    <text evidence="1">Belongs to the short-chain dehydrogenases/reductases (SDR) family.</text>
</comment>
<evidence type="ECO:0000313" key="4">
    <source>
        <dbReference type="EMBL" id="AUW93308.1"/>
    </source>
</evidence>
<dbReference type="Gene3D" id="3.40.50.720">
    <property type="entry name" value="NAD(P)-binding Rossmann-like Domain"/>
    <property type="match status" value="1"/>
</dbReference>
<dbReference type="PANTHER" id="PTHR43477:SF4">
    <property type="entry name" value="DEHYDROGENASE_REDUCTASE SDR FAMILY MEMBER 6"/>
    <property type="match status" value="1"/>
</dbReference>
<accession>A0ABM6RPU6</accession>
<dbReference type="Pfam" id="PF00106">
    <property type="entry name" value="adh_short"/>
    <property type="match status" value="1"/>
</dbReference>
<name>A0ABM6RPU6_9FIRM</name>
<gene>
    <name evidence="4" type="ORF">BXT84_04520</name>
</gene>
<dbReference type="InterPro" id="IPR051122">
    <property type="entry name" value="SDR_DHRS6-like"/>
</dbReference>
<dbReference type="PANTHER" id="PTHR43477">
    <property type="entry name" value="DIHYDROANTICAPSIN 7-DEHYDROGENASE"/>
    <property type="match status" value="1"/>
</dbReference>
<sequence>MEQTNDRAIITGGSRGIGRAVAEQLVTRGHDVLLVARNAETLAQSTVALNALGPGKAWWFATDLTDQPTAAGEVVAYAERVMEGVPTLLLNGAGGASITGALDASWTLWQQDFSLKFWGYLAMMRAVLPKMMENRRGVIVNLVGVAGKDPNPTLAVASAVNGALRAVSKVLADEAKSAHVRVVNVNPGATDTDLLVEMARGIAARTHKDPAQVLAEMRQGAPLGSLPTAWDVASLIVFLMSDAAGFITGTSIDIDGGAHRGLA</sequence>
<dbReference type="EMBL" id="CP019454">
    <property type="protein sequence ID" value="AUW93308.1"/>
    <property type="molecule type" value="Genomic_DNA"/>
</dbReference>
<keyword evidence="3" id="KW-0520">NAD</keyword>
<dbReference type="SUPFAM" id="SSF51735">
    <property type="entry name" value="NAD(P)-binding Rossmann-fold domains"/>
    <property type="match status" value="1"/>
</dbReference>
<proteinExistence type="inferred from homology"/>
<evidence type="ECO:0000256" key="3">
    <source>
        <dbReference type="ARBA" id="ARBA00023027"/>
    </source>
</evidence>
<dbReference type="InterPro" id="IPR036291">
    <property type="entry name" value="NAD(P)-bd_dom_sf"/>
</dbReference>
<keyword evidence="5" id="KW-1185">Reference proteome</keyword>
<keyword evidence="2" id="KW-0560">Oxidoreductase</keyword>
<evidence type="ECO:0008006" key="6">
    <source>
        <dbReference type="Google" id="ProtNLM"/>
    </source>
</evidence>
<reference evidence="4 5" key="1">
    <citation type="journal article" date="2019" name="Sci. Rep.">
        <title>Sulfobacillus thermotolerans: new insights into resistance and metabolic capacities of acidophilic chemolithotrophs.</title>
        <authorList>
            <person name="Panyushkina A.E."/>
            <person name="Babenko V.V."/>
            <person name="Nikitina A.S."/>
            <person name="Selezneva O.V."/>
            <person name="Tsaplina I.A."/>
            <person name="Letarova M.A."/>
            <person name="Kostryukova E.S."/>
            <person name="Letarov A.V."/>
        </authorList>
    </citation>
    <scope>NUCLEOTIDE SEQUENCE [LARGE SCALE GENOMIC DNA]</scope>
    <source>
        <strain evidence="4 5">Kr1</strain>
    </source>
</reference>
<dbReference type="Proteomes" id="UP000325292">
    <property type="component" value="Chromosome"/>
</dbReference>
<evidence type="ECO:0000256" key="2">
    <source>
        <dbReference type="ARBA" id="ARBA00023002"/>
    </source>
</evidence>
<evidence type="ECO:0000313" key="5">
    <source>
        <dbReference type="Proteomes" id="UP000325292"/>
    </source>
</evidence>
<dbReference type="PRINTS" id="PR00081">
    <property type="entry name" value="GDHRDH"/>
</dbReference>
<dbReference type="InterPro" id="IPR002347">
    <property type="entry name" value="SDR_fam"/>
</dbReference>
<dbReference type="RefSeq" id="WP_103374379.1">
    <property type="nucleotide sequence ID" value="NZ_CP133983.1"/>
</dbReference>